<dbReference type="EMBL" id="CP051140">
    <property type="protein sequence ID" value="QIW96947.1"/>
    <property type="molecule type" value="Genomic_DNA"/>
</dbReference>
<gene>
    <name evidence="7" type="ORF">AMS68_002465</name>
</gene>
<feature type="transmembrane region" description="Helical" evidence="6">
    <location>
        <begin position="124"/>
        <end position="142"/>
    </location>
</feature>
<proteinExistence type="inferred from homology"/>
<keyword evidence="8" id="KW-1185">Reference proteome</keyword>
<reference evidence="7 8" key="1">
    <citation type="journal article" date="2016" name="Sci. Rep.">
        <title>Peltaster fructicola genome reveals evolution from an invasive phytopathogen to an ectophytic parasite.</title>
        <authorList>
            <person name="Xu C."/>
            <person name="Chen H."/>
            <person name="Gleason M.L."/>
            <person name="Xu J.R."/>
            <person name="Liu H."/>
            <person name="Zhang R."/>
            <person name="Sun G."/>
        </authorList>
    </citation>
    <scope>NUCLEOTIDE SEQUENCE [LARGE SCALE GENOMIC DNA]</scope>
    <source>
        <strain evidence="7 8">LNHT1506</strain>
    </source>
</reference>
<accession>A0A6H0XQM8</accession>
<evidence type="ECO:0000256" key="3">
    <source>
        <dbReference type="ARBA" id="ARBA00022692"/>
    </source>
</evidence>
<evidence type="ECO:0000256" key="6">
    <source>
        <dbReference type="SAM" id="Phobius"/>
    </source>
</evidence>
<evidence type="ECO:0000256" key="1">
    <source>
        <dbReference type="ARBA" id="ARBA00004141"/>
    </source>
</evidence>
<dbReference type="InterPro" id="IPR038330">
    <property type="entry name" value="TspO/MBR-related_sf"/>
</dbReference>
<feature type="transmembrane region" description="Helical" evidence="6">
    <location>
        <begin position="58"/>
        <end position="79"/>
    </location>
</feature>
<keyword evidence="4 6" id="KW-1133">Transmembrane helix</keyword>
<sequence>MSSYAHYFALPPFIFTNPYASTLLPIAAGTLVGFSTQPKKTQKTYLDIKQPPLRPPPWVFGPTWTALYGLMGYAAYRAWTIGHASFDPAKSVLAERGAILYTTQLVLNLAWMPLFFGAGRVAEAAVDIFALIGTVGYLTYTWAQIDDVSAYCLVPYLAWLGFASYLTVGVGYLNGWRLEKRDKKA</sequence>
<comment type="subcellular location">
    <subcellularLocation>
        <location evidence="1">Membrane</location>
        <topology evidence="1">Multi-pass membrane protein</topology>
    </subcellularLocation>
</comment>
<feature type="transmembrane region" description="Helical" evidence="6">
    <location>
        <begin position="20"/>
        <end position="37"/>
    </location>
</feature>
<feature type="transmembrane region" description="Helical" evidence="6">
    <location>
        <begin position="99"/>
        <end position="117"/>
    </location>
</feature>
<evidence type="ECO:0008006" key="9">
    <source>
        <dbReference type="Google" id="ProtNLM"/>
    </source>
</evidence>
<name>A0A6H0XQM8_9PEZI</name>
<dbReference type="AlphaFoldDB" id="A0A6H0XQM8"/>
<dbReference type="PANTHER" id="PTHR10057:SF0">
    <property type="entry name" value="TRANSLOCATOR PROTEIN"/>
    <property type="match status" value="1"/>
</dbReference>
<dbReference type="OrthoDB" id="8841220at2759"/>
<keyword evidence="5 6" id="KW-0472">Membrane</keyword>
<dbReference type="Proteomes" id="UP000503462">
    <property type="component" value="Chromosome 2"/>
</dbReference>
<evidence type="ECO:0000256" key="2">
    <source>
        <dbReference type="ARBA" id="ARBA00007524"/>
    </source>
</evidence>
<organism evidence="7 8">
    <name type="scientific">Peltaster fructicola</name>
    <dbReference type="NCBI Taxonomy" id="286661"/>
    <lineage>
        <taxon>Eukaryota</taxon>
        <taxon>Fungi</taxon>
        <taxon>Dikarya</taxon>
        <taxon>Ascomycota</taxon>
        <taxon>Pezizomycotina</taxon>
        <taxon>Dothideomycetes</taxon>
        <taxon>Dothideomycetes incertae sedis</taxon>
        <taxon>Peltaster</taxon>
    </lineage>
</organism>
<dbReference type="GO" id="GO:0005741">
    <property type="term" value="C:mitochondrial outer membrane"/>
    <property type="evidence" value="ECO:0007669"/>
    <property type="project" value="TreeGrafter"/>
</dbReference>
<evidence type="ECO:0000313" key="7">
    <source>
        <dbReference type="EMBL" id="QIW96947.1"/>
    </source>
</evidence>
<dbReference type="Pfam" id="PF03073">
    <property type="entry name" value="TspO_MBR"/>
    <property type="match status" value="1"/>
</dbReference>
<dbReference type="InterPro" id="IPR004307">
    <property type="entry name" value="TspO_MBR"/>
</dbReference>
<comment type="similarity">
    <text evidence="2">Belongs to the TspO/BZRP family.</text>
</comment>
<evidence type="ECO:0000313" key="8">
    <source>
        <dbReference type="Proteomes" id="UP000503462"/>
    </source>
</evidence>
<protein>
    <recommendedName>
        <fullName evidence="9">TspO/MBR-related protein</fullName>
    </recommendedName>
</protein>
<evidence type="ECO:0000256" key="5">
    <source>
        <dbReference type="ARBA" id="ARBA00023136"/>
    </source>
</evidence>
<dbReference type="PANTHER" id="PTHR10057">
    <property type="entry name" value="PERIPHERAL-TYPE BENZODIAZEPINE RECEPTOR"/>
    <property type="match status" value="1"/>
</dbReference>
<evidence type="ECO:0000256" key="4">
    <source>
        <dbReference type="ARBA" id="ARBA00022989"/>
    </source>
</evidence>
<dbReference type="FunFam" id="1.20.1260.100:FF:000001">
    <property type="entry name" value="translocator protein 2"/>
    <property type="match status" value="1"/>
</dbReference>
<dbReference type="Gene3D" id="1.20.1260.100">
    <property type="entry name" value="TspO/MBR protein"/>
    <property type="match status" value="1"/>
</dbReference>
<keyword evidence="3 6" id="KW-0812">Transmembrane</keyword>
<dbReference type="CDD" id="cd15904">
    <property type="entry name" value="TSPO_MBR"/>
    <property type="match status" value="1"/>
</dbReference>
<dbReference type="PIRSF" id="PIRSF005859">
    <property type="entry name" value="PBR"/>
    <property type="match status" value="1"/>
</dbReference>
<feature type="transmembrane region" description="Helical" evidence="6">
    <location>
        <begin position="148"/>
        <end position="173"/>
    </location>
</feature>
<dbReference type="GO" id="GO:0033013">
    <property type="term" value="P:tetrapyrrole metabolic process"/>
    <property type="evidence" value="ECO:0007669"/>
    <property type="project" value="UniProtKB-ARBA"/>
</dbReference>